<keyword evidence="2" id="KW-0479">Metal-binding</keyword>
<dbReference type="InterPro" id="IPR028995">
    <property type="entry name" value="Glyco_hydro_57/38_cen_sf"/>
</dbReference>
<dbReference type="SUPFAM" id="SSF88713">
    <property type="entry name" value="Glycoside hydrolase/deacetylase"/>
    <property type="match status" value="1"/>
</dbReference>
<dbReference type="Pfam" id="PF07748">
    <property type="entry name" value="Glyco_hydro_38C"/>
    <property type="match status" value="1"/>
</dbReference>
<dbReference type="InterPro" id="IPR000602">
    <property type="entry name" value="Glyco_hydro_38_N"/>
</dbReference>
<dbReference type="Proteomes" id="UP000070344">
    <property type="component" value="Unassembled WGS sequence"/>
</dbReference>
<dbReference type="PANTHER" id="PTHR46017">
    <property type="entry name" value="ALPHA-MANNOSIDASE 2C1"/>
    <property type="match status" value="1"/>
</dbReference>
<reference evidence="6 7" key="1">
    <citation type="journal article" date="2016" name="Sci. Rep.">
        <title>Metabolic traits of an uncultured archaeal lineage -MSBL1- from brine pools of the Red Sea.</title>
        <authorList>
            <person name="Mwirichia R."/>
            <person name="Alam I."/>
            <person name="Rashid M."/>
            <person name="Vinu M."/>
            <person name="Ba-Alawi W."/>
            <person name="Anthony Kamau A."/>
            <person name="Kamanda Ngugi D."/>
            <person name="Goker M."/>
            <person name="Klenk H.P."/>
            <person name="Bajic V."/>
            <person name="Stingl U."/>
        </authorList>
    </citation>
    <scope>NUCLEOTIDE SEQUENCE [LARGE SCALE GENOMIC DNA]</scope>
    <source>
        <strain evidence="6">SCGC-AAA259O05</strain>
    </source>
</reference>
<comment type="similarity">
    <text evidence="1">Belongs to the glycosyl hydrolase 38 family.</text>
</comment>
<evidence type="ECO:0000256" key="3">
    <source>
        <dbReference type="ARBA" id="ARBA00022801"/>
    </source>
</evidence>
<keyword evidence="4" id="KW-0326">Glycosidase</keyword>
<dbReference type="GO" id="GO:0009313">
    <property type="term" value="P:oligosaccharide catabolic process"/>
    <property type="evidence" value="ECO:0007669"/>
    <property type="project" value="TreeGrafter"/>
</dbReference>
<dbReference type="InterPro" id="IPR011682">
    <property type="entry name" value="Glyco_hydro_38_C"/>
</dbReference>
<dbReference type="Pfam" id="PF01074">
    <property type="entry name" value="Glyco_hydro_38N"/>
    <property type="match status" value="1"/>
</dbReference>
<dbReference type="Pfam" id="PF17677">
    <property type="entry name" value="Glyco_hydro38C2"/>
    <property type="match status" value="1"/>
</dbReference>
<dbReference type="GO" id="GO:0006013">
    <property type="term" value="P:mannose metabolic process"/>
    <property type="evidence" value="ECO:0007669"/>
    <property type="project" value="InterPro"/>
</dbReference>
<evidence type="ECO:0000313" key="6">
    <source>
        <dbReference type="EMBL" id="KXA99529.1"/>
    </source>
</evidence>
<keyword evidence="3" id="KW-0378">Hydrolase</keyword>
<dbReference type="GO" id="GO:0030246">
    <property type="term" value="F:carbohydrate binding"/>
    <property type="evidence" value="ECO:0007669"/>
    <property type="project" value="InterPro"/>
</dbReference>
<dbReference type="Gene3D" id="2.60.40.2220">
    <property type="match status" value="1"/>
</dbReference>
<dbReference type="FunFam" id="3.20.110.10:FF:000002">
    <property type="entry name" value="alpha-mannosidase 2C1 isoform X1"/>
    <property type="match status" value="1"/>
</dbReference>
<dbReference type="InterPro" id="IPR015341">
    <property type="entry name" value="Glyco_hydro_38_cen"/>
</dbReference>
<dbReference type="InterPro" id="IPR037094">
    <property type="entry name" value="Glyco_hydro_38_cen_sf"/>
</dbReference>
<dbReference type="PANTHER" id="PTHR46017:SF1">
    <property type="entry name" value="ALPHA-MANNOSIDASE 2C1"/>
    <property type="match status" value="1"/>
</dbReference>
<dbReference type="Pfam" id="PF22907">
    <property type="entry name" value="Ams1-like_1st"/>
    <property type="match status" value="1"/>
</dbReference>
<protein>
    <recommendedName>
        <fullName evidence="5">Glycoside hydrolase family 38 central domain-containing protein</fullName>
    </recommendedName>
</protein>
<dbReference type="InterPro" id="IPR041147">
    <property type="entry name" value="GH38_C"/>
</dbReference>
<dbReference type="Gene3D" id="2.70.98.30">
    <property type="entry name" value="Golgi alpha-mannosidase II, domain 4"/>
    <property type="match status" value="1"/>
</dbReference>
<evidence type="ECO:0000256" key="1">
    <source>
        <dbReference type="ARBA" id="ARBA00009792"/>
    </source>
</evidence>
<dbReference type="FunFam" id="1.20.1270.50:FF:000004">
    <property type="entry name" value="alpha-mannosidase 2C1 isoform X1"/>
    <property type="match status" value="1"/>
</dbReference>
<dbReference type="GO" id="GO:0004559">
    <property type="term" value="F:alpha-mannosidase activity"/>
    <property type="evidence" value="ECO:0007669"/>
    <property type="project" value="InterPro"/>
</dbReference>
<dbReference type="GO" id="GO:0046872">
    <property type="term" value="F:metal ion binding"/>
    <property type="evidence" value="ECO:0007669"/>
    <property type="project" value="UniProtKB-KW"/>
</dbReference>
<dbReference type="SMART" id="SM00872">
    <property type="entry name" value="Alpha-mann_mid"/>
    <property type="match status" value="1"/>
</dbReference>
<gene>
    <name evidence="6" type="ORF">AKJ41_05285</name>
</gene>
<evidence type="ECO:0000259" key="5">
    <source>
        <dbReference type="SMART" id="SM00872"/>
    </source>
</evidence>
<evidence type="ECO:0000256" key="4">
    <source>
        <dbReference type="ARBA" id="ARBA00023295"/>
    </source>
</evidence>
<dbReference type="InterPro" id="IPR054723">
    <property type="entry name" value="Ams1-like_N"/>
</dbReference>
<evidence type="ECO:0000256" key="2">
    <source>
        <dbReference type="ARBA" id="ARBA00022723"/>
    </source>
</evidence>
<sequence>MEKRADKTESILENLFIDRATEIEEIGYYETKEFGKPEDVRDKEFSECEVGFTWSRERDRGADDRLNADVDLLSADELPRNLSIGNNLWFNLRVVIPEDMAGDPVYLRFAVKPEESPKLSPGKDKPEIESLCYQDGEPIQAFDQGHDSLLLTEEAEGGEVYNLLIEVGNTMLWGGLDVGKFILDAAEIYSVIEEVETFYWNFKILNDLRKQLDGDSPYYRKILKCLQKASEVFPLQSEDNEELKEGAEEAMEKLQPAKDVSTEISEFDLITTGHAHIDAAWLWPWSETVRKCGRTFSTVLKLMEENPEFTFLQSQPHLYEFTRERYPKVYEKIKERAEEGRWEPVGALWVESDVNVSGPESLARQYLLGKKYFREKFDVDPKITFIPDVFGYSAALPNIASSADCPYFFTQKMSWNEINEFPHHTFLWEGTGGSKVLAHFPPADTYGGMTLTNTVEEVKKSAETFKESSELDKASYLIGWSDGGGGPNRDMITQIEVINEVDALPNLKFGSLKNFFGYLDDHKDDLPKWVGELYLEKHRGTLTTQAKTKRNNRKGEFALKNAEILSSLALIREDDFEYPKQELTDAWKIFLFNQFHDILPGSSIRDVYYDAERDYSTVFEKAEEKKNEAFNTLVTESESTEYVTVFNPLSWERDTIVPVEYSTPPSGLLTLDAEGEEEPVQVSGKSENEILINARKLPSMGIKTFRIREDDNSRESNLWADKYHLENSLIRLEFDNDGYIKSLYDKELDRQVLKDKGNKLVAYRDIPAKFDAWDIEEDLYEVGETLNAPEKIEVIEEGPLRATLRQTRLIGDSKIIQDIMVYKDSKRIDFDTRVDWHERDTFLKTHFPVDVYTNEATFEVQYGNVKRPTHSNTSWDRAKFEVPHQKWVDVSEYDYGAALLNDCKYGARVDGTDVNLSLLRSPQSPDPEADQREHKFMYSLLPHQGNFQESGVIEEAYDLNVPTDYYFVEDMEGSDSLLNVDGPGIIVEAVKRSEDKERELIFRFYEAWGRRTSANIVFNFDVDEIYETNLVEDKKKKLETDEKEIEISFDPFEIKTLSVEF</sequence>
<dbReference type="PATRIC" id="fig|1698271.3.peg.1503"/>
<accession>A0A133UZD4</accession>
<dbReference type="FunFam" id="2.70.98.30:FF:000010">
    <property type="entry name" value="Cytosolic alpha-mannosidase"/>
    <property type="match status" value="1"/>
</dbReference>
<dbReference type="InterPro" id="IPR011330">
    <property type="entry name" value="Glyco_hydro/deAcase_b/a-brl"/>
</dbReference>
<dbReference type="SUPFAM" id="SSF88688">
    <property type="entry name" value="Families 57/38 glycoside transferase middle domain"/>
    <property type="match status" value="1"/>
</dbReference>
<dbReference type="CDD" id="cd10789">
    <property type="entry name" value="GH38N_AMII_ER_cytosolic"/>
    <property type="match status" value="1"/>
</dbReference>
<comment type="caution">
    <text evidence="6">The sequence shown here is derived from an EMBL/GenBank/DDBJ whole genome shotgun (WGS) entry which is preliminary data.</text>
</comment>
<dbReference type="Gene3D" id="3.20.110.10">
    <property type="entry name" value="Glycoside hydrolase 38, N terminal domain"/>
    <property type="match status" value="1"/>
</dbReference>
<name>A0A133UZD4_9EURY</name>
<evidence type="ECO:0000313" key="7">
    <source>
        <dbReference type="Proteomes" id="UP000070344"/>
    </source>
</evidence>
<dbReference type="InterPro" id="IPR011013">
    <property type="entry name" value="Gal_mutarotase_sf_dom"/>
</dbReference>
<proteinExistence type="inferred from homology"/>
<dbReference type="InterPro" id="IPR027291">
    <property type="entry name" value="Glyco_hydro_38_N_sf"/>
</dbReference>
<keyword evidence="7" id="KW-1185">Reference proteome</keyword>
<dbReference type="EMBL" id="LHXV01000083">
    <property type="protein sequence ID" value="KXA99529.1"/>
    <property type="molecule type" value="Genomic_DNA"/>
</dbReference>
<organism evidence="6 7">
    <name type="scientific">candidate division MSBL1 archaeon SCGC-AAA259O05</name>
    <dbReference type="NCBI Taxonomy" id="1698271"/>
    <lineage>
        <taxon>Archaea</taxon>
        <taxon>Methanobacteriati</taxon>
        <taxon>Methanobacteriota</taxon>
        <taxon>candidate division MSBL1</taxon>
    </lineage>
</organism>
<feature type="domain" description="Glycoside hydrolase family 38 central" evidence="5">
    <location>
        <begin position="536"/>
        <end position="615"/>
    </location>
</feature>
<dbReference type="AlphaFoldDB" id="A0A133UZD4"/>
<dbReference type="SUPFAM" id="SSF74650">
    <property type="entry name" value="Galactose mutarotase-like"/>
    <property type="match status" value="1"/>
</dbReference>
<dbReference type="Gene3D" id="1.20.1270.50">
    <property type="entry name" value="Glycoside hydrolase family 38, central domain"/>
    <property type="match status" value="1"/>
</dbReference>
<dbReference type="Pfam" id="PF09261">
    <property type="entry name" value="Alpha-mann_mid"/>
    <property type="match status" value="1"/>
</dbReference>